<evidence type="ECO:0000256" key="1">
    <source>
        <dbReference type="SAM" id="MobiDB-lite"/>
    </source>
</evidence>
<comment type="caution">
    <text evidence="2">The sequence shown here is derived from an EMBL/GenBank/DDBJ whole genome shotgun (WGS) entry which is preliminary data.</text>
</comment>
<dbReference type="AlphaFoldDB" id="A0A9X1NPL5"/>
<dbReference type="EMBL" id="JAJOMB010000035">
    <property type="protein sequence ID" value="MCD5316878.1"/>
    <property type="molecule type" value="Genomic_DNA"/>
</dbReference>
<feature type="compositionally biased region" description="Basic and acidic residues" evidence="1">
    <location>
        <begin position="14"/>
        <end position="26"/>
    </location>
</feature>
<proteinExistence type="predicted"/>
<feature type="region of interest" description="Disordered" evidence="1">
    <location>
        <begin position="1"/>
        <end position="36"/>
    </location>
</feature>
<protein>
    <submittedName>
        <fullName evidence="2">Uncharacterized protein</fullName>
    </submittedName>
</protein>
<dbReference type="RefSeq" id="WP_231449726.1">
    <property type="nucleotide sequence ID" value="NZ_JAJOMB010000035.1"/>
</dbReference>
<reference evidence="2" key="1">
    <citation type="submission" date="2021-11" db="EMBL/GenBank/DDBJ databases">
        <title>Streptomyces corallinus and Kineosporia corallina sp. nov., two new coral-derived marine actinobacteria.</title>
        <authorList>
            <person name="Buangrab K."/>
            <person name="Sutthacheep M."/>
            <person name="Yeemin T."/>
            <person name="Harunari E."/>
            <person name="Igarashi Y."/>
            <person name="Sripreechasak P."/>
            <person name="Kanchanasin P."/>
            <person name="Tanasupawat S."/>
            <person name="Phongsopitanun W."/>
        </authorList>
    </citation>
    <scope>NUCLEOTIDE SEQUENCE</scope>
    <source>
        <strain evidence="2">JCM 31032</strain>
    </source>
</reference>
<name>A0A9X1NPL5_9ACTN</name>
<evidence type="ECO:0000313" key="3">
    <source>
        <dbReference type="Proteomes" id="UP001138997"/>
    </source>
</evidence>
<accession>A0A9X1NPL5</accession>
<organism evidence="2 3">
    <name type="scientific">Kineosporia babensis</name>
    <dbReference type="NCBI Taxonomy" id="499548"/>
    <lineage>
        <taxon>Bacteria</taxon>
        <taxon>Bacillati</taxon>
        <taxon>Actinomycetota</taxon>
        <taxon>Actinomycetes</taxon>
        <taxon>Kineosporiales</taxon>
        <taxon>Kineosporiaceae</taxon>
        <taxon>Kineosporia</taxon>
    </lineage>
</organism>
<sequence>MAAAGDRPGVGRPGGEEGREQSRDTKAAWARFNDPVTDAVHEVAGAPG</sequence>
<keyword evidence="3" id="KW-1185">Reference proteome</keyword>
<dbReference type="Proteomes" id="UP001138997">
    <property type="component" value="Unassembled WGS sequence"/>
</dbReference>
<gene>
    <name evidence="2" type="ORF">LR394_38880</name>
</gene>
<evidence type="ECO:0000313" key="2">
    <source>
        <dbReference type="EMBL" id="MCD5316878.1"/>
    </source>
</evidence>